<dbReference type="SUPFAM" id="SSF81383">
    <property type="entry name" value="F-box domain"/>
    <property type="match status" value="1"/>
</dbReference>
<dbReference type="InterPro" id="IPR002683">
    <property type="entry name" value="PsbP_C"/>
</dbReference>
<reference evidence="2 3" key="1">
    <citation type="submission" date="2020-06" db="EMBL/GenBank/DDBJ databases">
        <title>Transcriptomic and genomic resources for Thalictrum thalictroides and T. hernandezii: Facilitating candidate gene discovery in an emerging model plant lineage.</title>
        <authorList>
            <person name="Arias T."/>
            <person name="Riano-Pachon D.M."/>
            <person name="Di Stilio V.S."/>
        </authorList>
    </citation>
    <scope>NUCLEOTIDE SEQUENCE [LARGE SCALE GENOMIC DNA]</scope>
    <source>
        <strain evidence="3">cv. WT478/WT964</strain>
        <tissue evidence="2">Leaves</tissue>
    </source>
</reference>
<feature type="domain" description="F-box" evidence="1">
    <location>
        <begin position="12"/>
        <end position="62"/>
    </location>
</feature>
<dbReference type="GO" id="GO:0009654">
    <property type="term" value="C:photosystem II oxygen evolving complex"/>
    <property type="evidence" value="ECO:0007669"/>
    <property type="project" value="InterPro"/>
</dbReference>
<dbReference type="SUPFAM" id="SSF55724">
    <property type="entry name" value="Mog1p/PsbP-like"/>
    <property type="match status" value="1"/>
</dbReference>
<dbReference type="NCBIfam" id="TIGR01640">
    <property type="entry name" value="F_box_assoc_1"/>
    <property type="match status" value="1"/>
</dbReference>
<dbReference type="GO" id="GO:0015979">
    <property type="term" value="P:photosynthesis"/>
    <property type="evidence" value="ECO:0007669"/>
    <property type="project" value="InterPro"/>
</dbReference>
<evidence type="ECO:0000313" key="2">
    <source>
        <dbReference type="EMBL" id="KAF5199321.1"/>
    </source>
</evidence>
<dbReference type="EMBL" id="JABWDY010012140">
    <property type="protein sequence ID" value="KAF5199321.1"/>
    <property type="molecule type" value="Genomic_DNA"/>
</dbReference>
<dbReference type="InterPro" id="IPR036047">
    <property type="entry name" value="F-box-like_dom_sf"/>
</dbReference>
<keyword evidence="3" id="KW-1185">Reference proteome</keyword>
<dbReference type="PROSITE" id="PS50181">
    <property type="entry name" value="FBOX"/>
    <property type="match status" value="1"/>
</dbReference>
<dbReference type="InterPro" id="IPR050796">
    <property type="entry name" value="SCF_F-box_component"/>
</dbReference>
<dbReference type="OrthoDB" id="5319261at2759"/>
<protein>
    <submittedName>
        <fullName evidence="2">Thylakoid lumenal protein</fullName>
    </submittedName>
</protein>
<evidence type="ECO:0000313" key="3">
    <source>
        <dbReference type="Proteomes" id="UP000554482"/>
    </source>
</evidence>
<dbReference type="Gene3D" id="1.20.1280.50">
    <property type="match status" value="1"/>
</dbReference>
<dbReference type="AlphaFoldDB" id="A0A7J6WPM0"/>
<dbReference type="PANTHER" id="PTHR31672">
    <property type="entry name" value="BNACNNG10540D PROTEIN"/>
    <property type="match status" value="1"/>
</dbReference>
<dbReference type="InterPro" id="IPR013187">
    <property type="entry name" value="F-box-assoc_dom_typ3"/>
</dbReference>
<gene>
    <name evidence="2" type="ORF">FRX31_011093</name>
</gene>
<dbReference type="InterPro" id="IPR017451">
    <property type="entry name" value="F-box-assoc_interact_dom"/>
</dbReference>
<dbReference type="Gene3D" id="3.40.1000.10">
    <property type="entry name" value="Mog1/PsbP, alpha/beta/alpha sandwich"/>
    <property type="match status" value="1"/>
</dbReference>
<dbReference type="Pfam" id="PF12937">
    <property type="entry name" value="F-box-like"/>
    <property type="match status" value="1"/>
</dbReference>
<name>A0A7J6WPM0_THATH</name>
<dbReference type="Pfam" id="PF08268">
    <property type="entry name" value="FBA_3"/>
    <property type="match status" value="1"/>
</dbReference>
<dbReference type="GO" id="GO:0019898">
    <property type="term" value="C:extrinsic component of membrane"/>
    <property type="evidence" value="ECO:0007669"/>
    <property type="project" value="InterPro"/>
</dbReference>
<dbReference type="GO" id="GO:0005509">
    <property type="term" value="F:calcium ion binding"/>
    <property type="evidence" value="ECO:0007669"/>
    <property type="project" value="InterPro"/>
</dbReference>
<dbReference type="Pfam" id="PF01789">
    <property type="entry name" value="PsbP"/>
    <property type="match status" value="1"/>
</dbReference>
<evidence type="ECO:0000259" key="1">
    <source>
        <dbReference type="PROSITE" id="PS50181"/>
    </source>
</evidence>
<sequence length="558" mass="63832">MSTDKDSIRNTTKVIPSLLPEIIQDILSRLPIEDVMRSKTICKDWYALTKDPHFIHMHFSRALSCPPRILLEPLISGQISSLYLIDRKDGMWKSREISVENMQGRFGLTISSCHGLLLVTSPSVSIDPLYIYNPVTGKYFKLPNTGLKSDKLCISLGFGFDSTNKKYKVVRLFHFCLNDDFETNMKCEIITLGEESWRELEFSHTVICSTNAKPVFFDGALYWVIDREIHPGYEQILALDLCNEKFRAIKCPPSLIRSLEFPDSVFLCNLGGSLSLVEHNDFEKFRFWRIVQSNTKKSYKFYESSYHINIPYDVIIWSLNLKDRLIDKSFLFHMSHRNIREINGRKDHLTLYFPERDEYKIVEVPGTPTPVVLSSSNPSLADPTTSYNIYYGTAASAANYGGYGGNSSKKDSAEYVYDVPDGWKERLVSKVEKGTNGTDSEFYNPKKRTEKEYLTFLSGFRQLAPKDAVLNNLALSDVDLQDLISSADNVSSEERKDEKGQVYYVYEIEGVSARSLISVTCANNKLYAHFVNAPTPEWKRDQEMLTHIHESFKTIGSF</sequence>
<dbReference type="PANTHER" id="PTHR31672:SF13">
    <property type="entry name" value="F-BOX PROTEIN CPR30-LIKE"/>
    <property type="match status" value="1"/>
</dbReference>
<accession>A0A7J6WPM0</accession>
<dbReference type="InterPro" id="IPR016123">
    <property type="entry name" value="Mog1/PsbP_a/b/a-sand"/>
</dbReference>
<dbReference type="Proteomes" id="UP000554482">
    <property type="component" value="Unassembled WGS sequence"/>
</dbReference>
<comment type="caution">
    <text evidence="2">The sequence shown here is derived from an EMBL/GenBank/DDBJ whole genome shotgun (WGS) entry which is preliminary data.</text>
</comment>
<proteinExistence type="predicted"/>
<dbReference type="InterPro" id="IPR001810">
    <property type="entry name" value="F-box_dom"/>
</dbReference>
<dbReference type="SMART" id="SM00256">
    <property type="entry name" value="FBOX"/>
    <property type="match status" value="1"/>
</dbReference>
<organism evidence="2 3">
    <name type="scientific">Thalictrum thalictroides</name>
    <name type="common">Rue-anemone</name>
    <name type="synonym">Anemone thalictroides</name>
    <dbReference type="NCBI Taxonomy" id="46969"/>
    <lineage>
        <taxon>Eukaryota</taxon>
        <taxon>Viridiplantae</taxon>
        <taxon>Streptophyta</taxon>
        <taxon>Embryophyta</taxon>
        <taxon>Tracheophyta</taxon>
        <taxon>Spermatophyta</taxon>
        <taxon>Magnoliopsida</taxon>
        <taxon>Ranunculales</taxon>
        <taxon>Ranunculaceae</taxon>
        <taxon>Thalictroideae</taxon>
        <taxon>Thalictrum</taxon>
    </lineage>
</organism>